<gene>
    <name evidence="7" type="ORF">DCAF_LOCUS26340</name>
</gene>
<reference evidence="7 8" key="1">
    <citation type="submission" date="2024-01" db="EMBL/GenBank/DDBJ databases">
        <authorList>
            <person name="Waweru B."/>
        </authorList>
    </citation>
    <scope>NUCLEOTIDE SEQUENCE [LARGE SCALE GENOMIC DNA]</scope>
</reference>
<evidence type="ECO:0000256" key="1">
    <source>
        <dbReference type="ARBA" id="ARBA00010745"/>
    </source>
</evidence>
<keyword evidence="5 6" id="KW-0687">Ribonucleoprotein</keyword>
<dbReference type="InterPro" id="IPR036853">
    <property type="entry name" value="Ribosomal_uL14_sf"/>
</dbReference>
<dbReference type="EMBL" id="CAWUPB010001197">
    <property type="protein sequence ID" value="CAK7356072.1"/>
    <property type="molecule type" value="Genomic_DNA"/>
</dbReference>
<evidence type="ECO:0000256" key="4">
    <source>
        <dbReference type="ARBA" id="ARBA00022980"/>
    </source>
</evidence>
<evidence type="ECO:0000313" key="8">
    <source>
        <dbReference type="Proteomes" id="UP001314170"/>
    </source>
</evidence>
<dbReference type="Proteomes" id="UP001314170">
    <property type="component" value="Unassembled WGS sequence"/>
</dbReference>
<accession>A0AAV1SQL6</accession>
<dbReference type="PANTHER" id="PTHR11761:SF3">
    <property type="entry name" value="LARGE RIBOSOMAL SUBUNIT PROTEIN UL14M"/>
    <property type="match status" value="1"/>
</dbReference>
<dbReference type="SUPFAM" id="SSF50193">
    <property type="entry name" value="Ribosomal protein L14"/>
    <property type="match status" value="1"/>
</dbReference>
<name>A0AAV1SQL6_9ROSI</name>
<evidence type="ECO:0000256" key="6">
    <source>
        <dbReference type="RuleBase" id="RU003949"/>
    </source>
</evidence>
<dbReference type="PANTHER" id="PTHR11761">
    <property type="entry name" value="50S/60S RIBOSOMAL PROTEIN L14/L23"/>
    <property type="match status" value="1"/>
</dbReference>
<sequence length="94" mass="10226">MEEGARLGDIIIASVKEAIPTEKVKKGEVVRGVVVHAAMQCGCCDGSEVKFDDYAVVIIDNQGQPRGSRVFGPVPHELIKKRHVKIFALAERIA</sequence>
<dbReference type="AlphaFoldDB" id="A0AAV1SQL6"/>
<dbReference type="Pfam" id="PF00238">
    <property type="entry name" value="Ribosomal_L14"/>
    <property type="match status" value="1"/>
</dbReference>
<dbReference type="GO" id="GO:0006412">
    <property type="term" value="P:translation"/>
    <property type="evidence" value="ECO:0007669"/>
    <property type="project" value="InterPro"/>
</dbReference>
<comment type="caution">
    <text evidence="7">The sequence shown here is derived from an EMBL/GenBank/DDBJ whole genome shotgun (WGS) entry which is preliminary data.</text>
</comment>
<keyword evidence="4 6" id="KW-0689">Ribosomal protein</keyword>
<dbReference type="InterPro" id="IPR000218">
    <property type="entry name" value="Ribosomal_uL14"/>
</dbReference>
<keyword evidence="8" id="KW-1185">Reference proteome</keyword>
<proteinExistence type="inferred from homology"/>
<evidence type="ECO:0008006" key="9">
    <source>
        <dbReference type="Google" id="ProtNLM"/>
    </source>
</evidence>
<dbReference type="CDD" id="cd00337">
    <property type="entry name" value="Ribosomal_uL14"/>
    <property type="match status" value="1"/>
</dbReference>
<dbReference type="Gene3D" id="2.40.150.20">
    <property type="entry name" value="Ribosomal protein L14"/>
    <property type="match status" value="1"/>
</dbReference>
<evidence type="ECO:0000256" key="2">
    <source>
        <dbReference type="ARBA" id="ARBA00022730"/>
    </source>
</evidence>
<evidence type="ECO:0000256" key="5">
    <source>
        <dbReference type="ARBA" id="ARBA00023274"/>
    </source>
</evidence>
<evidence type="ECO:0000313" key="7">
    <source>
        <dbReference type="EMBL" id="CAK7356072.1"/>
    </source>
</evidence>
<comment type="similarity">
    <text evidence="1 6">Belongs to the universal ribosomal protein uL14 family.</text>
</comment>
<dbReference type="GO" id="GO:0003735">
    <property type="term" value="F:structural constituent of ribosome"/>
    <property type="evidence" value="ECO:0007669"/>
    <property type="project" value="InterPro"/>
</dbReference>
<dbReference type="GO" id="GO:0070180">
    <property type="term" value="F:large ribosomal subunit rRNA binding"/>
    <property type="evidence" value="ECO:0007669"/>
    <property type="project" value="TreeGrafter"/>
</dbReference>
<dbReference type="SMART" id="SM01374">
    <property type="entry name" value="Ribosomal_L14"/>
    <property type="match status" value="1"/>
</dbReference>
<keyword evidence="2" id="KW-0699">rRNA-binding</keyword>
<dbReference type="GO" id="GO:0005762">
    <property type="term" value="C:mitochondrial large ribosomal subunit"/>
    <property type="evidence" value="ECO:0007669"/>
    <property type="project" value="TreeGrafter"/>
</dbReference>
<organism evidence="7 8">
    <name type="scientific">Dovyalis caffra</name>
    <dbReference type="NCBI Taxonomy" id="77055"/>
    <lineage>
        <taxon>Eukaryota</taxon>
        <taxon>Viridiplantae</taxon>
        <taxon>Streptophyta</taxon>
        <taxon>Embryophyta</taxon>
        <taxon>Tracheophyta</taxon>
        <taxon>Spermatophyta</taxon>
        <taxon>Magnoliopsida</taxon>
        <taxon>eudicotyledons</taxon>
        <taxon>Gunneridae</taxon>
        <taxon>Pentapetalae</taxon>
        <taxon>rosids</taxon>
        <taxon>fabids</taxon>
        <taxon>Malpighiales</taxon>
        <taxon>Salicaceae</taxon>
        <taxon>Flacourtieae</taxon>
        <taxon>Dovyalis</taxon>
    </lineage>
</organism>
<keyword evidence="3" id="KW-0694">RNA-binding</keyword>
<protein>
    <recommendedName>
        <fullName evidence="9">50S ribosomal protein L14, chloroplastic</fullName>
    </recommendedName>
</protein>
<evidence type="ECO:0000256" key="3">
    <source>
        <dbReference type="ARBA" id="ARBA00022884"/>
    </source>
</evidence>